<dbReference type="eggNOG" id="ENOG502QSJM">
    <property type="taxonomic scope" value="Eukaryota"/>
</dbReference>
<comment type="subcellular location">
    <subcellularLocation>
        <location evidence="1">Membrane</location>
        <topology evidence="1">Multi-pass membrane protein</topology>
    </subcellularLocation>
</comment>
<sequence length="216" mass="23670">KRDISGLQLFKNVEFWVLFVIYFFCAGGSLMFLNNIGVMGEALNESDSVQSNLVIIYSVGNCVGRVGMGFLTDLISKKLSKFWCVVLSSSIIAVTHLVTAFALHPMLYPATILTGIGYGGMVSIMVSLAFVRFGARRFGFNFGVLAISSAASALIFSTFSGKIYDHLSSQAEGGVCYGSHCFQISHIISFVTNTVCIFLGIFLVYYNKKLLLKRKQ</sequence>
<dbReference type="VEuPathDB" id="AmoebaDB:DICPUDRAFT_83634"/>
<dbReference type="InParanoid" id="F1A049"/>
<evidence type="ECO:0000313" key="7">
    <source>
        <dbReference type="EMBL" id="EGC30419.1"/>
    </source>
</evidence>
<dbReference type="Gene3D" id="1.20.1250.20">
    <property type="entry name" value="MFS general substrate transporter like domains"/>
    <property type="match status" value="1"/>
</dbReference>
<proteinExistence type="predicted"/>
<keyword evidence="4 5" id="KW-0472">Membrane</keyword>
<evidence type="ECO:0000256" key="4">
    <source>
        <dbReference type="ARBA" id="ARBA00023136"/>
    </source>
</evidence>
<keyword evidence="8" id="KW-1185">Reference proteome</keyword>
<organism evidence="7 8">
    <name type="scientific">Dictyostelium purpureum</name>
    <name type="common">Slime mold</name>
    <dbReference type="NCBI Taxonomy" id="5786"/>
    <lineage>
        <taxon>Eukaryota</taxon>
        <taxon>Amoebozoa</taxon>
        <taxon>Evosea</taxon>
        <taxon>Eumycetozoa</taxon>
        <taxon>Dictyostelia</taxon>
        <taxon>Dictyosteliales</taxon>
        <taxon>Dictyosteliaceae</taxon>
        <taxon>Dictyostelium</taxon>
    </lineage>
</organism>
<dbReference type="KEGG" id="dpp:DICPUDRAFT_83634"/>
<feature type="transmembrane region" description="Helical" evidence="5">
    <location>
        <begin position="53"/>
        <end position="75"/>
    </location>
</feature>
<evidence type="ECO:0000256" key="1">
    <source>
        <dbReference type="ARBA" id="ARBA00004141"/>
    </source>
</evidence>
<keyword evidence="2 5" id="KW-0812">Transmembrane</keyword>
<dbReference type="GO" id="GO:0016020">
    <property type="term" value="C:membrane"/>
    <property type="evidence" value="ECO:0007669"/>
    <property type="project" value="UniProtKB-SubCell"/>
</dbReference>
<evidence type="ECO:0000259" key="6">
    <source>
        <dbReference type="Pfam" id="PF23262"/>
    </source>
</evidence>
<evidence type="ECO:0000256" key="2">
    <source>
        <dbReference type="ARBA" id="ARBA00022692"/>
    </source>
</evidence>
<feature type="transmembrane region" description="Helical" evidence="5">
    <location>
        <begin position="12"/>
        <end position="33"/>
    </location>
</feature>
<dbReference type="GeneID" id="10510528"/>
<feature type="transmembrane region" description="Helical" evidence="5">
    <location>
        <begin position="110"/>
        <end position="131"/>
    </location>
</feature>
<feature type="non-terminal residue" evidence="7">
    <location>
        <position position="1"/>
    </location>
</feature>
<dbReference type="Proteomes" id="UP000001064">
    <property type="component" value="Unassembled WGS sequence"/>
</dbReference>
<dbReference type="OrthoDB" id="410267at2759"/>
<reference evidence="8" key="1">
    <citation type="journal article" date="2011" name="Genome Biol.">
        <title>Comparative genomics of the social amoebae Dictyostelium discoideum and Dictyostelium purpureum.</title>
        <authorList>
            <consortium name="US DOE Joint Genome Institute (JGI-PGF)"/>
            <person name="Sucgang R."/>
            <person name="Kuo A."/>
            <person name="Tian X."/>
            <person name="Salerno W."/>
            <person name="Parikh A."/>
            <person name="Feasley C.L."/>
            <person name="Dalin E."/>
            <person name="Tu H."/>
            <person name="Huang E."/>
            <person name="Barry K."/>
            <person name="Lindquist E."/>
            <person name="Shapiro H."/>
            <person name="Bruce D."/>
            <person name="Schmutz J."/>
            <person name="Salamov A."/>
            <person name="Fey P."/>
            <person name="Gaudet P."/>
            <person name="Anjard C."/>
            <person name="Babu M.M."/>
            <person name="Basu S."/>
            <person name="Bushmanova Y."/>
            <person name="van der Wel H."/>
            <person name="Katoh-Kurasawa M."/>
            <person name="Dinh C."/>
            <person name="Coutinho P.M."/>
            <person name="Saito T."/>
            <person name="Elias M."/>
            <person name="Schaap P."/>
            <person name="Kay R.R."/>
            <person name="Henrissat B."/>
            <person name="Eichinger L."/>
            <person name="Rivero F."/>
            <person name="Putnam N.H."/>
            <person name="West C.M."/>
            <person name="Loomis W.F."/>
            <person name="Chisholm R.L."/>
            <person name="Shaulsky G."/>
            <person name="Strassmann J.E."/>
            <person name="Queller D.C."/>
            <person name="Kuspa A."/>
            <person name="Grigoriev I.V."/>
        </authorList>
    </citation>
    <scope>NUCLEOTIDE SEQUENCE [LARGE SCALE GENOMIC DNA]</scope>
    <source>
        <strain evidence="8">QSDP1</strain>
    </source>
</reference>
<dbReference type="InterPro" id="IPR036259">
    <property type="entry name" value="MFS_trans_sf"/>
</dbReference>
<evidence type="ECO:0000256" key="5">
    <source>
        <dbReference type="SAM" id="Phobius"/>
    </source>
</evidence>
<feature type="transmembrane region" description="Helical" evidence="5">
    <location>
        <begin position="138"/>
        <end position="159"/>
    </location>
</feature>
<protein>
    <recommendedName>
        <fullName evidence="6">NFD4 C-terminal domain-containing protein</fullName>
    </recommendedName>
</protein>
<evidence type="ECO:0000256" key="3">
    <source>
        <dbReference type="ARBA" id="ARBA00022989"/>
    </source>
</evidence>
<dbReference type="STRING" id="5786.F1A049"/>
<accession>F1A049</accession>
<dbReference type="RefSeq" id="XP_003293043.1">
    <property type="nucleotide sequence ID" value="XM_003292995.1"/>
</dbReference>
<gene>
    <name evidence="7" type="ORF">DICPUDRAFT_83634</name>
</gene>
<name>F1A049_DICPU</name>
<feature type="transmembrane region" description="Helical" evidence="5">
    <location>
        <begin position="82"/>
        <end position="104"/>
    </location>
</feature>
<feature type="domain" description="NFD4 C-terminal" evidence="6">
    <location>
        <begin position="9"/>
        <end position="203"/>
    </location>
</feature>
<dbReference type="OMA" id="NCYKLAF"/>
<dbReference type="PANTHER" id="PTHR21576">
    <property type="entry name" value="UNCHARACTERIZED NODULIN-LIKE PROTEIN"/>
    <property type="match status" value="1"/>
</dbReference>
<dbReference type="PANTHER" id="PTHR21576:SF158">
    <property type="entry name" value="RIBOSOMAL RNA-PROCESSING PROTEIN 12-LIKE CONSERVED DOMAIN-CONTAINING PROTEIN"/>
    <property type="match status" value="1"/>
</dbReference>
<dbReference type="AlphaFoldDB" id="F1A049"/>
<dbReference type="SUPFAM" id="SSF103473">
    <property type="entry name" value="MFS general substrate transporter"/>
    <property type="match status" value="1"/>
</dbReference>
<evidence type="ECO:0000313" key="8">
    <source>
        <dbReference type="Proteomes" id="UP000001064"/>
    </source>
</evidence>
<dbReference type="EMBL" id="GL871330">
    <property type="protein sequence ID" value="EGC30419.1"/>
    <property type="molecule type" value="Genomic_DNA"/>
</dbReference>
<keyword evidence="3 5" id="KW-1133">Transmembrane helix</keyword>
<dbReference type="InterPro" id="IPR056555">
    <property type="entry name" value="NFD4_C"/>
</dbReference>
<feature type="transmembrane region" description="Helical" evidence="5">
    <location>
        <begin position="187"/>
        <end position="206"/>
    </location>
</feature>
<dbReference type="Pfam" id="PF23262">
    <property type="entry name" value="NFD4_C"/>
    <property type="match status" value="1"/>
</dbReference>